<evidence type="ECO:0000256" key="1">
    <source>
        <dbReference type="SAM" id="Phobius"/>
    </source>
</evidence>
<gene>
    <name evidence="2" type="ORF">QRX50_03675</name>
</gene>
<feature type="transmembrane region" description="Helical" evidence="1">
    <location>
        <begin position="17"/>
        <end position="35"/>
    </location>
</feature>
<dbReference type="AlphaFoldDB" id="A0A9Y2IH04"/>
<evidence type="ECO:0000313" key="3">
    <source>
        <dbReference type="Proteomes" id="UP001236014"/>
    </source>
</evidence>
<keyword evidence="1" id="KW-0812">Transmembrane</keyword>
<dbReference type="KEGG" id="acab:QRX50_03675"/>
<dbReference type="EMBL" id="CP127294">
    <property type="protein sequence ID" value="WIX79912.1"/>
    <property type="molecule type" value="Genomic_DNA"/>
</dbReference>
<reference evidence="2 3" key="1">
    <citation type="submission" date="2023-06" db="EMBL/GenBank/DDBJ databases">
        <authorList>
            <person name="Oyuntsetseg B."/>
            <person name="Kim S.B."/>
        </authorList>
    </citation>
    <scope>NUCLEOTIDE SEQUENCE [LARGE SCALE GENOMIC DNA]</scope>
    <source>
        <strain evidence="2 3">2-15</strain>
    </source>
</reference>
<keyword evidence="1" id="KW-1133">Transmembrane helix</keyword>
<accession>A0A9Y2IH04</accession>
<organism evidence="2 3">
    <name type="scientific">Amycolatopsis carbonis</name>
    <dbReference type="NCBI Taxonomy" id="715471"/>
    <lineage>
        <taxon>Bacteria</taxon>
        <taxon>Bacillati</taxon>
        <taxon>Actinomycetota</taxon>
        <taxon>Actinomycetes</taxon>
        <taxon>Pseudonocardiales</taxon>
        <taxon>Pseudonocardiaceae</taxon>
        <taxon>Amycolatopsis</taxon>
    </lineage>
</organism>
<name>A0A9Y2IH04_9PSEU</name>
<protein>
    <submittedName>
        <fullName evidence="2">Uncharacterized protein</fullName>
    </submittedName>
</protein>
<sequence length="46" mass="4516">MLAIPGMAADLHPSSGALAWVMAGYVLAGGSLMIAGGSHRLPAKPA</sequence>
<dbReference type="Proteomes" id="UP001236014">
    <property type="component" value="Chromosome"/>
</dbReference>
<evidence type="ECO:0000313" key="2">
    <source>
        <dbReference type="EMBL" id="WIX79912.1"/>
    </source>
</evidence>
<proteinExistence type="predicted"/>
<keyword evidence="1" id="KW-0472">Membrane</keyword>
<keyword evidence="3" id="KW-1185">Reference proteome</keyword>
<dbReference type="RefSeq" id="WP_285970588.1">
    <property type="nucleotide sequence ID" value="NZ_CP127294.1"/>
</dbReference>